<sequence length="221" mass="25605">MKYLIVYRHGERSDEAPESRKIDFQCISDAPLTSVGHQQAEIAAHSIHELIPENSSIHLVSSPLIRCIQTSYKLSKLLNLPIFLEEGFGECYCQHHFPINPFENLHLRIRPDMFEHTIEGVKIIENSHIVRPPNPENPIQLRERCEKMIEEYIMKREEDVVIVCTHFMPLKVITELIGGHSNIESQHTVITVAEFLNEEFNILRNGCFKHLPRELTKPIPI</sequence>
<dbReference type="PANTHER" id="PTHR16469">
    <property type="entry name" value="UBIQUITIN-ASSOCIATED AND SH3 DOMAIN-CONTAINING BA-RELATED"/>
    <property type="match status" value="1"/>
</dbReference>
<reference evidence="1 2" key="1">
    <citation type="submission" date="2016-11" db="EMBL/GenBank/DDBJ databases">
        <title>The macronuclear genome of Stentor coeruleus: a giant cell with tiny introns.</title>
        <authorList>
            <person name="Slabodnick M."/>
            <person name="Ruby J.G."/>
            <person name="Reiff S.B."/>
            <person name="Swart E.C."/>
            <person name="Gosai S."/>
            <person name="Prabakaran S."/>
            <person name="Witkowska E."/>
            <person name="Larue G.E."/>
            <person name="Fisher S."/>
            <person name="Freeman R.M."/>
            <person name="Gunawardena J."/>
            <person name="Chu W."/>
            <person name="Stover N.A."/>
            <person name="Gregory B.D."/>
            <person name="Nowacki M."/>
            <person name="Derisi J."/>
            <person name="Roy S.W."/>
            <person name="Marshall W.F."/>
            <person name="Sood P."/>
        </authorList>
    </citation>
    <scope>NUCLEOTIDE SEQUENCE [LARGE SCALE GENOMIC DNA]</scope>
    <source>
        <strain evidence="1">WM001</strain>
    </source>
</reference>
<gene>
    <name evidence="1" type="ORF">SteCoe_9995</name>
</gene>
<evidence type="ECO:0008006" key="3">
    <source>
        <dbReference type="Google" id="ProtNLM"/>
    </source>
</evidence>
<keyword evidence="2" id="KW-1185">Reference proteome</keyword>
<dbReference type="Gene3D" id="3.40.50.1240">
    <property type="entry name" value="Phosphoglycerate mutase-like"/>
    <property type="match status" value="1"/>
</dbReference>
<evidence type="ECO:0000313" key="2">
    <source>
        <dbReference type="Proteomes" id="UP000187209"/>
    </source>
</evidence>
<dbReference type="InterPro" id="IPR029033">
    <property type="entry name" value="His_PPase_superfam"/>
</dbReference>
<dbReference type="SUPFAM" id="SSF53254">
    <property type="entry name" value="Phosphoglycerate mutase-like"/>
    <property type="match status" value="1"/>
</dbReference>
<dbReference type="OrthoDB" id="302430at2759"/>
<dbReference type="InterPro" id="IPR051710">
    <property type="entry name" value="Phosphatase_SH3-domain"/>
</dbReference>
<evidence type="ECO:0000313" key="1">
    <source>
        <dbReference type="EMBL" id="OMJ88097.1"/>
    </source>
</evidence>
<dbReference type="Proteomes" id="UP000187209">
    <property type="component" value="Unassembled WGS sequence"/>
</dbReference>
<dbReference type="InterPro" id="IPR013078">
    <property type="entry name" value="His_Pase_superF_clade-1"/>
</dbReference>
<name>A0A1R2CGF8_9CILI</name>
<dbReference type="PANTHER" id="PTHR16469:SF27">
    <property type="entry name" value="UBIQUITIN-ASSOCIATED AND SH3 DOMAIN-CONTAINING BA-RELATED"/>
    <property type="match status" value="1"/>
</dbReference>
<dbReference type="CDD" id="cd07067">
    <property type="entry name" value="HP_PGM_like"/>
    <property type="match status" value="1"/>
</dbReference>
<organism evidence="1 2">
    <name type="scientific">Stentor coeruleus</name>
    <dbReference type="NCBI Taxonomy" id="5963"/>
    <lineage>
        <taxon>Eukaryota</taxon>
        <taxon>Sar</taxon>
        <taxon>Alveolata</taxon>
        <taxon>Ciliophora</taxon>
        <taxon>Postciliodesmatophora</taxon>
        <taxon>Heterotrichea</taxon>
        <taxon>Heterotrichida</taxon>
        <taxon>Stentoridae</taxon>
        <taxon>Stentor</taxon>
    </lineage>
</organism>
<comment type="caution">
    <text evidence="1">The sequence shown here is derived from an EMBL/GenBank/DDBJ whole genome shotgun (WGS) entry which is preliminary data.</text>
</comment>
<dbReference type="AlphaFoldDB" id="A0A1R2CGF8"/>
<dbReference type="Pfam" id="PF00300">
    <property type="entry name" value="His_Phos_1"/>
    <property type="match status" value="1"/>
</dbReference>
<protein>
    <recommendedName>
        <fullName evidence="3">Histidine phosphatase family protein</fullName>
    </recommendedName>
</protein>
<accession>A0A1R2CGF8</accession>
<dbReference type="EMBL" id="MPUH01000159">
    <property type="protein sequence ID" value="OMJ88097.1"/>
    <property type="molecule type" value="Genomic_DNA"/>
</dbReference>
<dbReference type="SMART" id="SM00855">
    <property type="entry name" value="PGAM"/>
    <property type="match status" value="1"/>
</dbReference>
<proteinExistence type="predicted"/>